<proteinExistence type="predicted"/>
<dbReference type="Proteomes" id="UP000011859">
    <property type="component" value="Chromosome"/>
</dbReference>
<sequence precursor="true">MNRRLLIIGPWRGMFSLAMRRKGINSPSEAIAPPVNPQAKPTCYMPRPNNPAGGKRRRQWR</sequence>
<evidence type="ECO:0000313" key="2">
    <source>
        <dbReference type="EMBL" id="AGG89896.1"/>
    </source>
</evidence>
<keyword evidence="3" id="KW-1185">Reference proteome</keyword>
<reference evidence="2 3" key="1">
    <citation type="submission" date="2012-04" db="EMBL/GenBank/DDBJ databases">
        <title>Complete genome of Rhodanobacter sp. 2APBS1.</title>
        <authorList>
            <consortium name="US DOE Joint Genome Institute"/>
            <person name="Huntemann M."/>
            <person name="Wei C.-L."/>
            <person name="Han J."/>
            <person name="Detter J.C."/>
            <person name="Han C."/>
            <person name="Tapia R."/>
            <person name="Munk A.C.C."/>
            <person name="Chen A."/>
            <person name="Krypides N."/>
            <person name="Mavromatis K."/>
            <person name="Markowitz V."/>
            <person name="Szeto E."/>
            <person name="Ivanova N."/>
            <person name="Mikhailova N."/>
            <person name="Ovchinnikova G."/>
            <person name="Pagani I."/>
            <person name="Pati A."/>
            <person name="Goodwin L."/>
            <person name="Peters L."/>
            <person name="Pitluck S."/>
            <person name="Woyke T."/>
            <person name="Prakash O."/>
            <person name="Elkins J."/>
            <person name="Brown S."/>
            <person name="Palumbo A."/>
            <person name="Hemme C."/>
            <person name="Zhou J."/>
            <person name="Watson D."/>
            <person name="Jardine P."/>
            <person name="Kostka J."/>
            <person name="Green S."/>
        </authorList>
    </citation>
    <scope>NUCLEOTIDE SEQUENCE [LARGE SCALE GENOMIC DNA]</scope>
    <source>
        <strain evidence="2 3">2APBS1</strain>
    </source>
</reference>
<dbReference type="EMBL" id="CP003470">
    <property type="protein sequence ID" value="AGG89896.1"/>
    <property type="molecule type" value="Genomic_DNA"/>
</dbReference>
<evidence type="ECO:0000256" key="1">
    <source>
        <dbReference type="SAM" id="MobiDB-lite"/>
    </source>
</evidence>
<name>M4NQM4_9GAMM</name>
<dbReference type="STRING" id="666685.R2APBS1_2819"/>
<protein>
    <submittedName>
        <fullName evidence="2">Uncharacterized protein</fullName>
    </submittedName>
</protein>
<organism evidence="2 3">
    <name type="scientific">Rhodanobacter denitrificans</name>
    <dbReference type="NCBI Taxonomy" id="666685"/>
    <lineage>
        <taxon>Bacteria</taxon>
        <taxon>Pseudomonadati</taxon>
        <taxon>Pseudomonadota</taxon>
        <taxon>Gammaproteobacteria</taxon>
        <taxon>Lysobacterales</taxon>
        <taxon>Rhodanobacteraceae</taxon>
        <taxon>Rhodanobacter</taxon>
    </lineage>
</organism>
<accession>M4NQM4</accession>
<gene>
    <name evidence="2" type="ORF">R2APBS1_2819</name>
</gene>
<dbReference type="AlphaFoldDB" id="M4NQM4"/>
<evidence type="ECO:0000313" key="3">
    <source>
        <dbReference type="Proteomes" id="UP000011859"/>
    </source>
</evidence>
<dbReference type="KEGG" id="rhd:R2APBS1_2819"/>
<feature type="region of interest" description="Disordered" evidence="1">
    <location>
        <begin position="27"/>
        <end position="61"/>
    </location>
</feature>
<dbReference type="HOGENOM" id="CLU_2919738_0_0_6"/>